<reference evidence="1 2" key="1">
    <citation type="journal article" date="2012" name="Nat. Genet.">
        <title>Plasmodium cynomolgi genome sequences provide insight into Plasmodium vivax and the monkey malaria clade.</title>
        <authorList>
            <person name="Tachibana S."/>
            <person name="Sullivan S.A."/>
            <person name="Kawai S."/>
            <person name="Nakamura S."/>
            <person name="Kim H.R."/>
            <person name="Goto N."/>
            <person name="Arisue N."/>
            <person name="Palacpac N.M.Q."/>
            <person name="Honma H."/>
            <person name="Yagi M."/>
            <person name="Tougan T."/>
            <person name="Katakai Y."/>
            <person name="Kaneko O."/>
            <person name="Mita T."/>
            <person name="Kita K."/>
            <person name="Yasutomi Y."/>
            <person name="Sutton P.L."/>
            <person name="Shakhbatyan R."/>
            <person name="Horii T."/>
            <person name="Yasunaga T."/>
            <person name="Barnwell J.W."/>
            <person name="Escalante A.A."/>
            <person name="Carlton J.M."/>
            <person name="Tanabe K."/>
        </authorList>
    </citation>
    <scope>NUCLEOTIDE SEQUENCE [LARGE SCALE GENOMIC DNA]</scope>
    <source>
        <strain evidence="1 2">B</strain>
    </source>
</reference>
<evidence type="ECO:0000313" key="2">
    <source>
        <dbReference type="Proteomes" id="UP000006319"/>
    </source>
</evidence>
<proteinExistence type="predicted"/>
<evidence type="ECO:0000313" key="1">
    <source>
        <dbReference type="EMBL" id="GAB69818.1"/>
    </source>
</evidence>
<keyword evidence="2" id="KW-1185">Reference proteome</keyword>
<dbReference type="RefSeq" id="XP_004228036.1">
    <property type="nucleotide sequence ID" value="XM_004227988.1"/>
</dbReference>
<protein>
    <recommendedName>
        <fullName evidence="3">CYIR protein</fullName>
    </recommendedName>
</protein>
<dbReference type="KEGG" id="pcy:PCYB_005670"/>
<sequence>LVLYDDLRNRRELYEYCVDYSSIYKLLPYYPQKCEEFYKYVESKKRLYKYFKQLCYSSDENKCPNFYSQCEQYDPEIVLRTLPCHRDKINEEVAHVSSDLQREKLLSDRETVSRQASVGMGPVGTIFNGKFHTVTKVGNILLGVVATSMTSGALYRVNINSLIQIYCIRLLISIITSP</sequence>
<dbReference type="Pfam" id="PF05795">
    <property type="entry name" value="Plasmodium_Vir"/>
    <property type="match status" value="1"/>
</dbReference>
<dbReference type="InterPro" id="IPR008780">
    <property type="entry name" value="Plasmodium_Vir"/>
</dbReference>
<dbReference type="VEuPathDB" id="PlasmoDB:PCYB_005670"/>
<dbReference type="Proteomes" id="UP000006319">
    <property type="component" value="Unassembled WGS sequence"/>
</dbReference>
<name>K6UNU6_PLACD</name>
<evidence type="ECO:0008006" key="3">
    <source>
        <dbReference type="Google" id="ProtNLM"/>
    </source>
</evidence>
<dbReference type="AlphaFoldDB" id="K6UNU6"/>
<dbReference type="GeneID" id="14696360"/>
<gene>
    <name evidence="1" type="ORF">PCYB_005670</name>
</gene>
<dbReference type="EMBL" id="DF157890">
    <property type="protein sequence ID" value="GAB69818.1"/>
    <property type="molecule type" value="Genomic_DNA"/>
</dbReference>
<dbReference type="OrthoDB" id="386729at2759"/>
<feature type="non-terminal residue" evidence="1">
    <location>
        <position position="1"/>
    </location>
</feature>
<organism evidence="1 2">
    <name type="scientific">Plasmodium cynomolgi (strain B)</name>
    <dbReference type="NCBI Taxonomy" id="1120755"/>
    <lineage>
        <taxon>Eukaryota</taxon>
        <taxon>Sar</taxon>
        <taxon>Alveolata</taxon>
        <taxon>Apicomplexa</taxon>
        <taxon>Aconoidasida</taxon>
        <taxon>Haemosporida</taxon>
        <taxon>Plasmodiidae</taxon>
        <taxon>Plasmodium</taxon>
        <taxon>Plasmodium (Plasmodium)</taxon>
    </lineage>
</organism>
<accession>K6UNU6</accession>